<reference evidence="1" key="2">
    <citation type="journal article" date="2016" name="Fungal Biol.">
        <title>Ochratoxin A production by Penicillium thymicola.</title>
        <authorList>
            <person name="Nguyen H.D.T."/>
            <person name="McMullin D.R."/>
            <person name="Ponomareva E."/>
            <person name="Riley R."/>
            <person name="Pomraning K.R."/>
            <person name="Baker S.E."/>
            <person name="Seifert K.A."/>
        </authorList>
    </citation>
    <scope>NUCLEOTIDE SEQUENCE</scope>
    <source>
        <strain evidence="1">DAOM 180753</strain>
    </source>
</reference>
<accession>A0AAI9TIA2</accession>
<sequence>MDRIRGEGEINRSKPVIGREVRYLRSIGKYPKKFQGRVKALIVGPNMEEKPSTFRLKISLTLKVQIASQRIRRT</sequence>
<name>A0AAI9TIA2_PENTH</name>
<protein>
    <submittedName>
        <fullName evidence="1">Uncharacterized protein</fullName>
    </submittedName>
</protein>
<evidence type="ECO:0000313" key="1">
    <source>
        <dbReference type="EMBL" id="KAJ9487696.1"/>
    </source>
</evidence>
<comment type="caution">
    <text evidence="1">The sequence shown here is derived from an EMBL/GenBank/DDBJ whole genome shotgun (WGS) entry which is preliminary data.</text>
</comment>
<proteinExistence type="predicted"/>
<dbReference type="AlphaFoldDB" id="A0AAI9TIA2"/>
<gene>
    <name evidence="1" type="ORF">VN97_g5615</name>
</gene>
<evidence type="ECO:0000313" key="2">
    <source>
        <dbReference type="Proteomes" id="UP001227192"/>
    </source>
</evidence>
<dbReference type="EMBL" id="LACB01000148">
    <property type="protein sequence ID" value="KAJ9487696.1"/>
    <property type="molecule type" value="Genomic_DNA"/>
</dbReference>
<reference evidence="1" key="1">
    <citation type="submission" date="2015-06" db="EMBL/GenBank/DDBJ databases">
        <authorList>
            <person name="Nguyen H."/>
        </authorList>
    </citation>
    <scope>NUCLEOTIDE SEQUENCE</scope>
    <source>
        <strain evidence="1">DAOM 180753</strain>
    </source>
</reference>
<dbReference type="Proteomes" id="UP001227192">
    <property type="component" value="Unassembled WGS sequence"/>
</dbReference>
<keyword evidence="2" id="KW-1185">Reference proteome</keyword>
<organism evidence="1 2">
    <name type="scientific">Penicillium thymicola</name>
    <dbReference type="NCBI Taxonomy" id="293382"/>
    <lineage>
        <taxon>Eukaryota</taxon>
        <taxon>Fungi</taxon>
        <taxon>Dikarya</taxon>
        <taxon>Ascomycota</taxon>
        <taxon>Pezizomycotina</taxon>
        <taxon>Eurotiomycetes</taxon>
        <taxon>Eurotiomycetidae</taxon>
        <taxon>Eurotiales</taxon>
        <taxon>Aspergillaceae</taxon>
        <taxon>Penicillium</taxon>
    </lineage>
</organism>